<feature type="transmembrane region" description="Helical" evidence="6">
    <location>
        <begin position="79"/>
        <end position="100"/>
    </location>
</feature>
<comment type="function">
    <text evidence="6">NDH-1 shuttles electrons from NADH, via FMN and iron-sulfur (Fe-S) centers, to quinones in the respiratory chain. The immediate electron acceptor for the enzyme in this species is believed to be ubiquinone. Couples the redox reaction to proton translocation (for every two electrons transferred, four hydrogen ions are translocated across the cytoplasmic membrane), and thus conserves the redox energy in a proton gradient.</text>
</comment>
<feature type="transmembrane region" description="Helical" evidence="6">
    <location>
        <begin position="334"/>
        <end position="355"/>
    </location>
</feature>
<keyword evidence="6" id="KW-0813">Transport</keyword>
<feature type="transmembrane region" description="Helical" evidence="6">
    <location>
        <begin position="207"/>
        <end position="225"/>
    </location>
</feature>
<keyword evidence="6" id="KW-0874">Quinone</keyword>
<comment type="subcellular location">
    <subcellularLocation>
        <location evidence="6">Cell membrane</location>
        <topology evidence="6">Multi-pass membrane protein</topology>
    </subcellularLocation>
    <subcellularLocation>
        <location evidence="1">Endomembrane system</location>
        <topology evidence="1">Multi-pass membrane protein</topology>
    </subcellularLocation>
    <subcellularLocation>
        <location evidence="7">Membrane</location>
        <topology evidence="7">Multi-pass membrane protein</topology>
    </subcellularLocation>
</comment>
<dbReference type="GO" id="GO:0048038">
    <property type="term" value="F:quinone binding"/>
    <property type="evidence" value="ECO:0007669"/>
    <property type="project" value="UniProtKB-KW"/>
</dbReference>
<dbReference type="PRINTS" id="PR01434">
    <property type="entry name" value="NADHDHGNASE5"/>
</dbReference>
<keyword evidence="2 6" id="KW-1003">Cell membrane</keyword>
<dbReference type="PANTHER" id="PTHR22773">
    <property type="entry name" value="NADH DEHYDROGENASE"/>
    <property type="match status" value="1"/>
</dbReference>
<feature type="transmembrane region" description="Helical" evidence="6">
    <location>
        <begin position="174"/>
        <end position="195"/>
    </location>
</feature>
<dbReference type="PATRIC" id="fig|360411.5.peg.90"/>
<evidence type="ECO:0000256" key="7">
    <source>
        <dbReference type="RuleBase" id="RU000320"/>
    </source>
</evidence>
<keyword evidence="6" id="KW-0830">Ubiquinone</keyword>
<dbReference type="Pfam" id="PF00361">
    <property type="entry name" value="Proton_antipo_M"/>
    <property type="match status" value="1"/>
</dbReference>
<keyword evidence="5 6" id="KW-0472">Membrane</keyword>
<sequence length="486" mass="52289">MRSDAMNLSDFILTLPIITLLVWALLLLVVDLWVPKGRKGIVAALAALGLAVTMGVTLSQSGGSGLAFQNMIIVDGFAVYLNVLYLVSGLVVVALSHDYLKRMNLERGEFYPLMFFSIAGMMLVTQAYNLIMVFLALEFLSIPLYVLAGLARERPESEESSLKYFLLGTFSSAFVLYGIALIFGATATTSLALIIERVGQGALNLPLFIAGAALMLVGFAFKLAAVPFHEWAPDVYQGAPTPVSSFMAVAVKAAGVAVLLRVFLTAFPSLAAEMAPLGWGIAALTMLIGNLLAIAQTNLKRLLAYSSISHGGYLLMAFVAYGNPQVAGQAVAAMLFYLLAYTLTTFGAWAVVISVEQNDYQGLELDDYAGLGLKYPWLGVAMLVFMLSLTGIPLTMGFWGKLFLFRATVDAGYVELALIGLLSSLISAYYYLRVVVMMFMRSGEPRIRRDGWLSLVAVGSALAVVGLSLLPNQILQMAAQAILSLQ</sequence>
<evidence type="ECO:0000256" key="6">
    <source>
        <dbReference type="HAMAP-Rule" id="MF_00445"/>
    </source>
</evidence>
<dbReference type="HAMAP" id="MF_00445">
    <property type="entry name" value="NDH1_NuoN_1"/>
    <property type="match status" value="1"/>
</dbReference>
<dbReference type="InterPro" id="IPR001750">
    <property type="entry name" value="ND/Mrp_TM"/>
</dbReference>
<accession>A0A0P6XNI3</accession>
<dbReference type="GO" id="GO:0008137">
    <property type="term" value="F:NADH dehydrogenase (ubiquinone) activity"/>
    <property type="evidence" value="ECO:0007669"/>
    <property type="project" value="InterPro"/>
</dbReference>
<evidence type="ECO:0000256" key="5">
    <source>
        <dbReference type="ARBA" id="ARBA00023136"/>
    </source>
</evidence>
<feature type="transmembrane region" description="Helical" evidence="6">
    <location>
        <begin position="375"/>
        <end position="399"/>
    </location>
</feature>
<dbReference type="EC" id="7.1.1.-" evidence="6"/>
<evidence type="ECO:0000313" key="10">
    <source>
        <dbReference type="Proteomes" id="UP000050514"/>
    </source>
</evidence>
<feature type="transmembrane region" description="Helical" evidence="6">
    <location>
        <begin position="112"/>
        <end position="137"/>
    </location>
</feature>
<comment type="caution">
    <text evidence="9">The sequence shown here is derived from an EMBL/GenBank/DDBJ whole genome shotgun (WGS) entry which is preliminary data.</text>
</comment>
<organism evidence="9 10">
    <name type="scientific">Bellilinea caldifistulae</name>
    <dbReference type="NCBI Taxonomy" id="360411"/>
    <lineage>
        <taxon>Bacteria</taxon>
        <taxon>Bacillati</taxon>
        <taxon>Chloroflexota</taxon>
        <taxon>Anaerolineae</taxon>
        <taxon>Anaerolineales</taxon>
        <taxon>Anaerolineaceae</taxon>
        <taxon>Bellilinea</taxon>
    </lineage>
</organism>
<gene>
    <name evidence="6" type="primary">nuoN</name>
    <name evidence="9" type="ORF">AC812_04970</name>
</gene>
<evidence type="ECO:0000256" key="2">
    <source>
        <dbReference type="ARBA" id="ARBA00022475"/>
    </source>
</evidence>
<evidence type="ECO:0000256" key="4">
    <source>
        <dbReference type="ARBA" id="ARBA00022989"/>
    </source>
</evidence>
<dbReference type="EMBL" id="LGHJ01000011">
    <property type="protein sequence ID" value="KPL76828.1"/>
    <property type="molecule type" value="Genomic_DNA"/>
</dbReference>
<feature type="transmembrane region" description="Helical" evidence="6">
    <location>
        <begin position="41"/>
        <end position="59"/>
    </location>
</feature>
<feature type="transmembrane region" description="Helical" evidence="6">
    <location>
        <begin position="276"/>
        <end position="296"/>
    </location>
</feature>
<reference evidence="9 10" key="1">
    <citation type="submission" date="2015-07" db="EMBL/GenBank/DDBJ databases">
        <title>Draft genome of Bellilinea caldifistulae DSM 17877.</title>
        <authorList>
            <person name="Hemp J."/>
            <person name="Ward L.M."/>
            <person name="Pace L.A."/>
            <person name="Fischer W.W."/>
        </authorList>
    </citation>
    <scope>NUCLEOTIDE SEQUENCE [LARGE SCALE GENOMIC DNA]</scope>
    <source>
        <strain evidence="9 10">GOMI-1</strain>
    </source>
</reference>
<evidence type="ECO:0000313" key="9">
    <source>
        <dbReference type="EMBL" id="KPL76828.1"/>
    </source>
</evidence>
<keyword evidence="10" id="KW-1185">Reference proteome</keyword>
<dbReference type="Proteomes" id="UP000050514">
    <property type="component" value="Unassembled WGS sequence"/>
</dbReference>
<dbReference type="InterPro" id="IPR010096">
    <property type="entry name" value="NADH-Q_OxRdtase_suN/2"/>
</dbReference>
<feature type="transmembrane region" description="Helical" evidence="6">
    <location>
        <begin position="411"/>
        <end position="432"/>
    </location>
</feature>
<feature type="domain" description="NADH:quinone oxidoreductase/Mrp antiporter transmembrane" evidence="8">
    <location>
        <begin position="127"/>
        <end position="427"/>
    </location>
</feature>
<keyword evidence="3 6" id="KW-0812">Transmembrane</keyword>
<dbReference type="NCBIfam" id="TIGR01770">
    <property type="entry name" value="NDH_I_N"/>
    <property type="match status" value="1"/>
</dbReference>
<feature type="transmembrane region" description="Helical" evidence="6">
    <location>
        <begin position="302"/>
        <end position="322"/>
    </location>
</feature>
<comment type="similarity">
    <text evidence="6">Belongs to the complex I subunit 2 family.</text>
</comment>
<evidence type="ECO:0000256" key="1">
    <source>
        <dbReference type="ARBA" id="ARBA00004127"/>
    </source>
</evidence>
<keyword evidence="4 6" id="KW-1133">Transmembrane helix</keyword>
<dbReference type="AlphaFoldDB" id="A0A0P6XNI3"/>
<protein>
    <recommendedName>
        <fullName evidence="6">NADH-quinone oxidoreductase subunit N</fullName>
        <ecNumber evidence="6">7.1.1.-</ecNumber>
    </recommendedName>
    <alternativeName>
        <fullName evidence="6">NADH dehydrogenase I subunit N</fullName>
    </alternativeName>
    <alternativeName>
        <fullName evidence="6">NDH-1 subunit N</fullName>
    </alternativeName>
</protein>
<dbReference type="GO" id="GO:0042773">
    <property type="term" value="P:ATP synthesis coupled electron transport"/>
    <property type="evidence" value="ECO:0007669"/>
    <property type="project" value="InterPro"/>
</dbReference>
<dbReference type="GO" id="GO:0012505">
    <property type="term" value="C:endomembrane system"/>
    <property type="evidence" value="ECO:0007669"/>
    <property type="project" value="UniProtKB-SubCell"/>
</dbReference>
<dbReference type="STRING" id="360411.AC812_04970"/>
<proteinExistence type="inferred from homology"/>
<feature type="transmembrane region" description="Helical" evidence="6">
    <location>
        <begin position="452"/>
        <end position="470"/>
    </location>
</feature>
<dbReference type="GO" id="GO:0050136">
    <property type="term" value="F:NADH dehydrogenase (quinone) (non-electrogenic) activity"/>
    <property type="evidence" value="ECO:0007669"/>
    <property type="project" value="UniProtKB-UniRule"/>
</dbReference>
<evidence type="ECO:0000256" key="3">
    <source>
        <dbReference type="ARBA" id="ARBA00022692"/>
    </source>
</evidence>
<feature type="transmembrane region" description="Helical" evidence="6">
    <location>
        <begin position="12"/>
        <end position="34"/>
    </location>
</feature>
<name>A0A0P6XNI3_9CHLR</name>
<dbReference type="GO" id="GO:0005886">
    <property type="term" value="C:plasma membrane"/>
    <property type="evidence" value="ECO:0007669"/>
    <property type="project" value="UniProtKB-SubCell"/>
</dbReference>
<evidence type="ECO:0000259" key="8">
    <source>
        <dbReference type="Pfam" id="PF00361"/>
    </source>
</evidence>
<keyword evidence="6" id="KW-0520">NAD</keyword>
<comment type="catalytic activity">
    <reaction evidence="6">
        <text>a quinone + NADH + 5 H(+)(in) = a quinol + NAD(+) + 4 H(+)(out)</text>
        <dbReference type="Rhea" id="RHEA:57888"/>
        <dbReference type="ChEBI" id="CHEBI:15378"/>
        <dbReference type="ChEBI" id="CHEBI:24646"/>
        <dbReference type="ChEBI" id="CHEBI:57540"/>
        <dbReference type="ChEBI" id="CHEBI:57945"/>
        <dbReference type="ChEBI" id="CHEBI:132124"/>
    </reaction>
</comment>
<comment type="subunit">
    <text evidence="6">NDH-1 is composed of 14 different subunits. Subunits NuoA, H, J, K, L, M, N constitute the membrane sector of the complex.</text>
</comment>
<keyword evidence="6" id="KW-1278">Translocase</keyword>